<keyword evidence="1" id="KW-1188">Viral release from host cell</keyword>
<keyword evidence="2" id="KW-0645">Protease</keyword>
<keyword evidence="3" id="KW-0378">Hydrolase</keyword>
<dbReference type="EMBL" id="LNCU01000109">
    <property type="protein sequence ID" value="KWV48037.1"/>
    <property type="molecule type" value="Genomic_DNA"/>
</dbReference>
<evidence type="ECO:0000313" key="9">
    <source>
        <dbReference type="Proteomes" id="UP000057737"/>
    </source>
</evidence>
<evidence type="ECO:0000313" key="6">
    <source>
        <dbReference type="EMBL" id="KWV59343.1"/>
    </source>
</evidence>
<gene>
    <name evidence="5" type="ORF">AS156_19195</name>
    <name evidence="8" type="ORF">AS156_25735</name>
    <name evidence="7" type="ORF">AS156_30915</name>
    <name evidence="6" type="ORF">AS156_31485</name>
</gene>
<evidence type="ECO:0000256" key="3">
    <source>
        <dbReference type="ARBA" id="ARBA00022801"/>
    </source>
</evidence>
<dbReference type="GO" id="GO:0008233">
    <property type="term" value="F:peptidase activity"/>
    <property type="evidence" value="ECO:0007669"/>
    <property type="project" value="UniProtKB-KW"/>
</dbReference>
<comment type="caution">
    <text evidence="8">The sequence shown here is derived from an EMBL/GenBank/DDBJ whole genome shotgun (WGS) entry which is preliminary data.</text>
</comment>
<evidence type="ECO:0000256" key="2">
    <source>
        <dbReference type="ARBA" id="ARBA00022670"/>
    </source>
</evidence>
<evidence type="ECO:0000256" key="1">
    <source>
        <dbReference type="ARBA" id="ARBA00022612"/>
    </source>
</evidence>
<dbReference type="EMBL" id="LNCU01000031">
    <property type="protein sequence ID" value="KWV59343.1"/>
    <property type="molecule type" value="Genomic_DNA"/>
</dbReference>
<dbReference type="InterPro" id="IPR054613">
    <property type="entry name" value="Peptidase_S78_dom"/>
</dbReference>
<dbReference type="EMBL" id="LNCU01000006">
    <property type="protein sequence ID" value="KWV61134.1"/>
    <property type="molecule type" value="Genomic_DNA"/>
</dbReference>
<keyword evidence="9" id="KW-1185">Reference proteome</keyword>
<reference evidence="8 9" key="1">
    <citation type="submission" date="2015-11" db="EMBL/GenBank/DDBJ databases">
        <title>Draft Genome Sequence of the Strain BR 10303 (Bradyrhizobium sp.) isolated from nodules of Centrolobium paraense.</title>
        <authorList>
            <person name="Zelli J.E."/>
            <person name="Simoes-Araujo J.L."/>
            <person name="Barauna A.C."/>
            <person name="Silva K."/>
        </authorList>
    </citation>
    <scope>NUCLEOTIDE SEQUENCE [LARGE SCALE GENOMIC DNA]</scope>
    <source>
        <strain evidence="8 9">BR 10303</strain>
    </source>
</reference>
<accession>A0A109K5D9</accession>
<protein>
    <recommendedName>
        <fullName evidence="4">Prohead serine protease domain-containing protein</fullName>
    </recommendedName>
</protein>
<sequence length="185" mass="20770">MSKGSDVVRAYGVERLAITPKAVDISRVEKGVAPVLDTHRQESILGSSIGKLAAVWFEGSSLVGRLQFHKTDAGKAAFGMVQRGEANAISIGYSVQSWEITDEDGRVIDPAKERLRVGEADYVFTATRWSLYECSIVSCPADPDAQIRQWGGNRDIADPAEYNRLAKFRMETRQRMLRRERMYRK</sequence>
<proteinExistence type="predicted"/>
<organism evidence="8 9">
    <name type="scientific">Bradyrhizobium macuxiense</name>
    <dbReference type="NCBI Taxonomy" id="1755647"/>
    <lineage>
        <taxon>Bacteria</taxon>
        <taxon>Pseudomonadati</taxon>
        <taxon>Pseudomonadota</taxon>
        <taxon>Alphaproteobacteria</taxon>
        <taxon>Hyphomicrobiales</taxon>
        <taxon>Nitrobacteraceae</taxon>
        <taxon>Bradyrhizobium</taxon>
    </lineage>
</organism>
<dbReference type="EMBL" id="LNCU01000029">
    <property type="protein sequence ID" value="KWV59659.1"/>
    <property type="molecule type" value="Genomic_DNA"/>
</dbReference>
<name>A0A109K5D9_9BRAD</name>
<evidence type="ECO:0000313" key="5">
    <source>
        <dbReference type="EMBL" id="KWV48037.1"/>
    </source>
</evidence>
<dbReference type="AlphaFoldDB" id="A0A109K5D9"/>
<dbReference type="Pfam" id="PF04586">
    <property type="entry name" value="Peptidase_S78"/>
    <property type="match status" value="1"/>
</dbReference>
<evidence type="ECO:0000313" key="7">
    <source>
        <dbReference type="EMBL" id="KWV59659.1"/>
    </source>
</evidence>
<feature type="domain" description="Prohead serine protease" evidence="4">
    <location>
        <begin position="14"/>
        <end position="148"/>
    </location>
</feature>
<evidence type="ECO:0000259" key="4">
    <source>
        <dbReference type="Pfam" id="PF04586"/>
    </source>
</evidence>
<dbReference type="Proteomes" id="UP000057737">
    <property type="component" value="Unassembled WGS sequence"/>
</dbReference>
<evidence type="ECO:0000313" key="8">
    <source>
        <dbReference type="EMBL" id="KWV61134.1"/>
    </source>
</evidence>
<dbReference type="GO" id="GO:0006508">
    <property type="term" value="P:proteolysis"/>
    <property type="evidence" value="ECO:0007669"/>
    <property type="project" value="UniProtKB-KW"/>
</dbReference>